<dbReference type="Gene3D" id="1.10.3120.10">
    <property type="entry name" value="Trigger factor, C-terminal domain"/>
    <property type="match status" value="1"/>
</dbReference>
<dbReference type="HAMAP" id="MF_00303">
    <property type="entry name" value="Trigger_factor_Tig"/>
    <property type="match status" value="1"/>
</dbReference>
<evidence type="ECO:0000256" key="6">
    <source>
        <dbReference type="ARBA" id="ARBA00023110"/>
    </source>
</evidence>
<dbReference type="EC" id="5.2.1.8" evidence="3 11"/>
<dbReference type="SUPFAM" id="SSF54534">
    <property type="entry name" value="FKBP-like"/>
    <property type="match status" value="1"/>
</dbReference>
<evidence type="ECO:0000256" key="3">
    <source>
        <dbReference type="ARBA" id="ARBA00013194"/>
    </source>
</evidence>
<dbReference type="OrthoDB" id="9767721at2"/>
<evidence type="ECO:0000313" key="17">
    <source>
        <dbReference type="Proteomes" id="UP000306985"/>
    </source>
</evidence>
<dbReference type="GO" id="GO:0043022">
    <property type="term" value="F:ribosome binding"/>
    <property type="evidence" value="ECO:0007669"/>
    <property type="project" value="TreeGrafter"/>
</dbReference>
<evidence type="ECO:0000256" key="8">
    <source>
        <dbReference type="ARBA" id="ARBA00023235"/>
    </source>
</evidence>
<evidence type="ECO:0000256" key="1">
    <source>
        <dbReference type="ARBA" id="ARBA00000971"/>
    </source>
</evidence>
<keyword evidence="9 11" id="KW-0131">Cell cycle</keyword>
<dbReference type="GO" id="GO:0051301">
    <property type="term" value="P:cell division"/>
    <property type="evidence" value="ECO:0007669"/>
    <property type="project" value="UniProtKB-KW"/>
</dbReference>
<dbReference type="PROSITE" id="PS50059">
    <property type="entry name" value="FKBP_PPIASE"/>
    <property type="match status" value="1"/>
</dbReference>
<feature type="compositionally biased region" description="Basic and acidic residues" evidence="14">
    <location>
        <begin position="468"/>
        <end position="477"/>
    </location>
</feature>
<sequence>MKSTVEQLNPTRVKINVEVPFDELKPQFDKAYKALAGQVRIPGFRPGKVPARILDARLGRGAVLSEVVNEAVPAKYGEAISEANLSVIGQPEIEVTRIEDGETLEFTAEVDVRPEFTVPDPSTVSVEVADVEVADGDVEEQVEALRDRFATVTEVERAADEGDLVTIDLSAERNGEILADATADGLTYKVGSGDLIDGLDDAVSGLGAGESATFTTALVAGPHAGQEVQVTVTVQKVSSRELPEVDEDFAQLASEFDTVEELRADLTEKIRRVKGREQGIEARDKVLEALLATADIPAPESVVKAEVEARQHDAVHSFDHNEDAFAAYLEKQGQSREEFDTEVRESAVKAVQTQLLLDALAEQNDVQVDQSEFVERVMFNAQQLGMSPDQYFQRVTQGNQVGAIFADVRRGKALATAVEQATVTDASGATVDIAALFGVEEVPADEVEAPEDTAVDQAGTDEAESAPAEDKAADTER</sequence>
<evidence type="ECO:0000256" key="11">
    <source>
        <dbReference type="HAMAP-Rule" id="MF_00303"/>
    </source>
</evidence>
<dbReference type="GO" id="GO:0051083">
    <property type="term" value="P:'de novo' cotranslational protein folding"/>
    <property type="evidence" value="ECO:0007669"/>
    <property type="project" value="TreeGrafter"/>
</dbReference>
<comment type="function">
    <text evidence="11">Involved in protein export. Acts as a chaperone by maintaining the newly synthesized protein in an open conformation. Functions as a peptidyl-prolyl cis-trans isomerase.</text>
</comment>
<keyword evidence="5 11" id="KW-0132">Cell division</keyword>
<dbReference type="EMBL" id="SZZH01000001">
    <property type="protein sequence ID" value="TKV61198.1"/>
    <property type="molecule type" value="Genomic_DNA"/>
</dbReference>
<dbReference type="InterPro" id="IPR001179">
    <property type="entry name" value="PPIase_FKBP_dom"/>
</dbReference>
<dbReference type="GO" id="GO:0003755">
    <property type="term" value="F:peptidyl-prolyl cis-trans isomerase activity"/>
    <property type="evidence" value="ECO:0007669"/>
    <property type="project" value="UniProtKB-UniRule"/>
</dbReference>
<dbReference type="Gene3D" id="3.30.70.1050">
    <property type="entry name" value="Trigger factor ribosome-binding domain"/>
    <property type="match status" value="1"/>
</dbReference>
<name>A0A4U6QM26_9ACTN</name>
<dbReference type="InterPro" id="IPR005215">
    <property type="entry name" value="Trig_fac"/>
</dbReference>
<dbReference type="Pfam" id="PF05698">
    <property type="entry name" value="Trigger_C"/>
    <property type="match status" value="1"/>
</dbReference>
<evidence type="ECO:0000256" key="13">
    <source>
        <dbReference type="RuleBase" id="RU003914"/>
    </source>
</evidence>
<dbReference type="NCBIfam" id="TIGR00115">
    <property type="entry name" value="tig"/>
    <property type="match status" value="1"/>
</dbReference>
<dbReference type="GO" id="GO:0015031">
    <property type="term" value="P:protein transport"/>
    <property type="evidence" value="ECO:0007669"/>
    <property type="project" value="UniProtKB-UniRule"/>
</dbReference>
<evidence type="ECO:0000259" key="15">
    <source>
        <dbReference type="PROSITE" id="PS50059"/>
    </source>
</evidence>
<dbReference type="Gene3D" id="3.10.50.40">
    <property type="match status" value="1"/>
</dbReference>
<comment type="domain">
    <text evidence="11">Consists of 3 domains; the N-terminus binds the ribosome, the middle domain has PPIase activity, while the C-terminus has intrinsic chaperone activity on its own.</text>
</comment>
<evidence type="ECO:0000256" key="7">
    <source>
        <dbReference type="ARBA" id="ARBA00023186"/>
    </source>
</evidence>
<gene>
    <name evidence="11" type="primary">tig</name>
    <name evidence="16" type="ORF">FDO65_06115</name>
</gene>
<comment type="subcellular location">
    <subcellularLocation>
        <location evidence="11">Cytoplasm</location>
    </subcellularLocation>
    <text evidence="11">About half TF is bound to the ribosome near the polypeptide exit tunnel while the other half is free in the cytoplasm.</text>
</comment>
<keyword evidence="7 11" id="KW-0143">Chaperone</keyword>
<reference evidence="16 17" key="1">
    <citation type="submission" date="2019-05" db="EMBL/GenBank/DDBJ databases">
        <title>Nakamurella sp. N5BH11, whole genome shotgun sequence.</title>
        <authorList>
            <person name="Tuo L."/>
        </authorList>
    </citation>
    <scope>NUCLEOTIDE SEQUENCE [LARGE SCALE GENOMIC DNA]</scope>
    <source>
        <strain evidence="16 17">N5BH11</strain>
    </source>
</reference>
<dbReference type="PANTHER" id="PTHR30560">
    <property type="entry name" value="TRIGGER FACTOR CHAPERONE AND PEPTIDYL-PROLYL CIS/TRANS ISOMERASE"/>
    <property type="match status" value="1"/>
</dbReference>
<dbReference type="RefSeq" id="WP_137448502.1">
    <property type="nucleotide sequence ID" value="NZ_SZZH01000001.1"/>
</dbReference>
<dbReference type="GO" id="GO:0043335">
    <property type="term" value="P:protein unfolding"/>
    <property type="evidence" value="ECO:0007669"/>
    <property type="project" value="TreeGrafter"/>
</dbReference>
<keyword evidence="17" id="KW-1185">Reference proteome</keyword>
<dbReference type="InterPro" id="IPR027304">
    <property type="entry name" value="Trigger_fact/SurA_dom_sf"/>
</dbReference>
<accession>A0A4U6QM26</accession>
<feature type="compositionally biased region" description="Acidic residues" evidence="14">
    <location>
        <begin position="442"/>
        <end position="464"/>
    </location>
</feature>
<evidence type="ECO:0000256" key="5">
    <source>
        <dbReference type="ARBA" id="ARBA00022618"/>
    </source>
</evidence>
<dbReference type="SUPFAM" id="SSF109998">
    <property type="entry name" value="Triger factor/SurA peptide-binding domain-like"/>
    <property type="match status" value="1"/>
</dbReference>
<evidence type="ECO:0000313" key="16">
    <source>
        <dbReference type="EMBL" id="TKV61198.1"/>
    </source>
</evidence>
<evidence type="ECO:0000256" key="10">
    <source>
        <dbReference type="ARBA" id="ARBA00029986"/>
    </source>
</evidence>
<dbReference type="PIRSF" id="PIRSF003095">
    <property type="entry name" value="Trigger_factor"/>
    <property type="match status" value="1"/>
</dbReference>
<comment type="similarity">
    <text evidence="2 11 13">Belongs to the FKBP-type PPIase family. Tig subfamily.</text>
</comment>
<keyword evidence="11" id="KW-0963">Cytoplasm</keyword>
<dbReference type="PANTHER" id="PTHR30560:SF3">
    <property type="entry name" value="TRIGGER FACTOR-LIKE PROTEIN TIG, CHLOROPLASTIC"/>
    <property type="match status" value="1"/>
</dbReference>
<evidence type="ECO:0000256" key="14">
    <source>
        <dbReference type="SAM" id="MobiDB-lite"/>
    </source>
</evidence>
<evidence type="ECO:0000256" key="2">
    <source>
        <dbReference type="ARBA" id="ARBA00005464"/>
    </source>
</evidence>
<dbReference type="InterPro" id="IPR046357">
    <property type="entry name" value="PPIase_dom_sf"/>
</dbReference>
<organism evidence="16 17">
    <name type="scientific">Nakamurella flava</name>
    <dbReference type="NCBI Taxonomy" id="2576308"/>
    <lineage>
        <taxon>Bacteria</taxon>
        <taxon>Bacillati</taxon>
        <taxon>Actinomycetota</taxon>
        <taxon>Actinomycetes</taxon>
        <taxon>Nakamurellales</taxon>
        <taxon>Nakamurellaceae</taxon>
        <taxon>Nakamurella</taxon>
    </lineage>
</organism>
<dbReference type="InterPro" id="IPR036611">
    <property type="entry name" value="Trigger_fac_ribosome-bd_sf"/>
</dbReference>
<comment type="catalytic activity">
    <reaction evidence="1 11 12">
        <text>[protein]-peptidylproline (omega=180) = [protein]-peptidylproline (omega=0)</text>
        <dbReference type="Rhea" id="RHEA:16237"/>
        <dbReference type="Rhea" id="RHEA-COMP:10747"/>
        <dbReference type="Rhea" id="RHEA-COMP:10748"/>
        <dbReference type="ChEBI" id="CHEBI:83833"/>
        <dbReference type="ChEBI" id="CHEBI:83834"/>
        <dbReference type="EC" id="5.2.1.8"/>
    </reaction>
</comment>
<dbReference type="GO" id="GO:0005737">
    <property type="term" value="C:cytoplasm"/>
    <property type="evidence" value="ECO:0007669"/>
    <property type="project" value="UniProtKB-SubCell"/>
</dbReference>
<dbReference type="AlphaFoldDB" id="A0A4U6QM26"/>
<comment type="caution">
    <text evidence="16">The sequence shown here is derived from an EMBL/GenBank/DDBJ whole genome shotgun (WGS) entry which is preliminary data.</text>
</comment>
<evidence type="ECO:0000256" key="4">
    <source>
        <dbReference type="ARBA" id="ARBA00016902"/>
    </source>
</evidence>
<protein>
    <recommendedName>
        <fullName evidence="4 11">Trigger factor</fullName>
        <shortName evidence="11">TF</shortName>
        <ecNumber evidence="3 11">5.2.1.8</ecNumber>
    </recommendedName>
    <alternativeName>
        <fullName evidence="10 11">PPIase</fullName>
    </alternativeName>
</protein>
<evidence type="ECO:0000256" key="9">
    <source>
        <dbReference type="ARBA" id="ARBA00023306"/>
    </source>
</evidence>
<dbReference type="InterPro" id="IPR008881">
    <property type="entry name" value="Trigger_fac_ribosome-bd_bac"/>
</dbReference>
<feature type="domain" description="PPIase FKBP-type" evidence="15">
    <location>
        <begin position="162"/>
        <end position="215"/>
    </location>
</feature>
<proteinExistence type="inferred from homology"/>
<keyword evidence="6 11" id="KW-0697">Rotamase</keyword>
<dbReference type="InterPro" id="IPR037041">
    <property type="entry name" value="Trigger_fac_C_sf"/>
</dbReference>
<dbReference type="InterPro" id="IPR008880">
    <property type="entry name" value="Trigger_fac_C"/>
</dbReference>
<keyword evidence="8 11" id="KW-0413">Isomerase</keyword>
<dbReference type="GO" id="GO:0044183">
    <property type="term" value="F:protein folding chaperone"/>
    <property type="evidence" value="ECO:0007669"/>
    <property type="project" value="TreeGrafter"/>
</dbReference>
<dbReference type="Pfam" id="PF00254">
    <property type="entry name" value="FKBP_C"/>
    <property type="match status" value="1"/>
</dbReference>
<feature type="region of interest" description="Disordered" evidence="14">
    <location>
        <begin position="442"/>
        <end position="477"/>
    </location>
</feature>
<dbReference type="Pfam" id="PF05697">
    <property type="entry name" value="Trigger_N"/>
    <property type="match status" value="1"/>
</dbReference>
<dbReference type="Proteomes" id="UP000306985">
    <property type="component" value="Unassembled WGS sequence"/>
</dbReference>
<dbReference type="SUPFAM" id="SSF102735">
    <property type="entry name" value="Trigger factor ribosome-binding domain"/>
    <property type="match status" value="1"/>
</dbReference>
<evidence type="ECO:0000256" key="12">
    <source>
        <dbReference type="PROSITE-ProRule" id="PRU00277"/>
    </source>
</evidence>